<dbReference type="AlphaFoldDB" id="A0A7V4XSV8"/>
<evidence type="ECO:0000259" key="1">
    <source>
        <dbReference type="Pfam" id="PF04366"/>
    </source>
</evidence>
<dbReference type="EMBL" id="DTKL01000049">
    <property type="protein sequence ID" value="HGY94614.1"/>
    <property type="molecule type" value="Genomic_DNA"/>
</dbReference>
<gene>
    <name evidence="2" type="ORF">ENW50_08040</name>
</gene>
<dbReference type="CDD" id="cd11524">
    <property type="entry name" value="SYLF"/>
    <property type="match status" value="1"/>
</dbReference>
<proteinExistence type="predicted"/>
<organism evidence="2">
    <name type="scientific">Acidobacterium capsulatum</name>
    <dbReference type="NCBI Taxonomy" id="33075"/>
    <lineage>
        <taxon>Bacteria</taxon>
        <taxon>Pseudomonadati</taxon>
        <taxon>Acidobacteriota</taxon>
        <taxon>Terriglobia</taxon>
        <taxon>Terriglobales</taxon>
        <taxon>Acidobacteriaceae</taxon>
        <taxon>Acidobacterium</taxon>
    </lineage>
</organism>
<dbReference type="Pfam" id="PF04366">
    <property type="entry name" value="Ysc84"/>
    <property type="match status" value="1"/>
</dbReference>
<protein>
    <recommendedName>
        <fullName evidence="1">Ysc84 actin-binding domain-containing protein</fullName>
    </recommendedName>
</protein>
<dbReference type="PANTHER" id="PTHR15629">
    <property type="entry name" value="SH3YL1 PROTEIN"/>
    <property type="match status" value="1"/>
</dbReference>
<feature type="domain" description="Ysc84 actin-binding" evidence="1">
    <location>
        <begin position="151"/>
        <end position="273"/>
    </location>
</feature>
<dbReference type="InterPro" id="IPR051702">
    <property type="entry name" value="SH3_domain_YSC84-like"/>
</dbReference>
<dbReference type="InterPro" id="IPR007461">
    <property type="entry name" value="Ysc84_actin-binding"/>
</dbReference>
<reference evidence="2" key="1">
    <citation type="journal article" date="2020" name="mSystems">
        <title>Genome- and Community-Level Interaction Insights into Carbon Utilization and Element Cycling Functions of Hydrothermarchaeota in Hydrothermal Sediment.</title>
        <authorList>
            <person name="Zhou Z."/>
            <person name="Liu Y."/>
            <person name="Xu W."/>
            <person name="Pan J."/>
            <person name="Luo Z.H."/>
            <person name="Li M."/>
        </authorList>
    </citation>
    <scope>NUCLEOTIDE SEQUENCE [LARGE SCALE GENOMIC DNA]</scope>
    <source>
        <strain evidence="2">SpSt-855</strain>
    </source>
</reference>
<name>A0A7V4XSV8_9BACT</name>
<evidence type="ECO:0000313" key="2">
    <source>
        <dbReference type="EMBL" id="HGY94614.1"/>
    </source>
</evidence>
<comment type="caution">
    <text evidence="2">The sequence shown here is derived from an EMBL/GenBank/DDBJ whole genome shotgun (WGS) entry which is preliminary data.</text>
</comment>
<accession>A0A7V4XSV8</accession>
<sequence length="288" mass="30734">MSYPAQMFLCAIDTIRMDRSVKALSLMGSELSLPICTTNVLALSIRCKETPMKLKTAFLIGVLIMTSGNIWAASARHDSIERLRLSSNVLHAIMNTPDKGIPESVIDTTRCIVVIPNLVKGGFIFGGERGQGIASCRTRHGWSAPAFLSVTGGSWGLQIGLQGVDVVMLVMNERGLQHLLTSKFELSGDAAASAGPVGRQATAGTDWTANTEILTYSRSHGLFAGITLNGAVVKQDADSTRAIYGSDPSFRETLSGGVRAPVSTRGFMREIRALGRSGNSADTGHDRH</sequence>
<dbReference type="PANTHER" id="PTHR15629:SF2">
    <property type="entry name" value="SH3 DOMAIN-CONTAINING YSC84-LIKE PROTEIN 1"/>
    <property type="match status" value="1"/>
</dbReference>
<dbReference type="GO" id="GO:0035091">
    <property type="term" value="F:phosphatidylinositol binding"/>
    <property type="evidence" value="ECO:0007669"/>
    <property type="project" value="TreeGrafter"/>
</dbReference>